<comment type="caution">
    <text evidence="5">The sequence shown here is derived from an EMBL/GenBank/DDBJ whole genome shotgun (WGS) entry which is preliminary data.</text>
</comment>
<feature type="region of interest" description="Disordered" evidence="1">
    <location>
        <begin position="614"/>
        <end position="634"/>
    </location>
</feature>
<feature type="transmembrane region" description="Helical" evidence="2">
    <location>
        <begin position="466"/>
        <end position="488"/>
    </location>
</feature>
<dbReference type="Pfam" id="PF05345">
    <property type="entry name" value="He_PIG"/>
    <property type="match status" value="2"/>
</dbReference>
<evidence type="ECO:0000259" key="4">
    <source>
        <dbReference type="SMART" id="SM00736"/>
    </source>
</evidence>
<feature type="domain" description="Dystroglycan-type cadherin-like" evidence="4">
    <location>
        <begin position="137"/>
        <end position="240"/>
    </location>
</feature>
<keyword evidence="2" id="KW-0472">Membrane</keyword>
<feature type="signal peptide" evidence="3">
    <location>
        <begin position="1"/>
        <end position="22"/>
    </location>
</feature>
<feature type="compositionally biased region" description="Basic and acidic residues" evidence="1">
    <location>
        <begin position="730"/>
        <end position="748"/>
    </location>
</feature>
<feature type="compositionally biased region" description="Acidic residues" evidence="1">
    <location>
        <begin position="836"/>
        <end position="846"/>
    </location>
</feature>
<evidence type="ECO:0000313" key="6">
    <source>
        <dbReference type="Proteomes" id="UP000076580"/>
    </source>
</evidence>
<proteinExistence type="predicted"/>
<reference evidence="5 6" key="1">
    <citation type="journal article" date="2016" name="Sci. Rep.">
        <title>Insights into Adaptations to a Near-Obligate Nematode Endoparasitic Lifestyle from the Finished Genome of Drechmeria coniospora.</title>
        <authorList>
            <person name="Zhang L."/>
            <person name="Zhou Z."/>
            <person name="Guo Q."/>
            <person name="Fokkens L."/>
            <person name="Miskei M."/>
            <person name="Pocsi I."/>
            <person name="Zhang W."/>
            <person name="Chen M."/>
            <person name="Wang L."/>
            <person name="Sun Y."/>
            <person name="Donzelli B.G."/>
            <person name="Gibson D.M."/>
            <person name="Nelson D.R."/>
            <person name="Luo J.G."/>
            <person name="Rep M."/>
            <person name="Liu H."/>
            <person name="Yang S."/>
            <person name="Wang J."/>
            <person name="Krasnoff S.B."/>
            <person name="Xu Y."/>
            <person name="Molnar I."/>
            <person name="Lin M."/>
        </authorList>
    </citation>
    <scope>NUCLEOTIDE SEQUENCE [LARGE SCALE GENOMIC DNA]</scope>
    <source>
        <strain evidence="5 6">ARSEF 6962</strain>
    </source>
</reference>
<feature type="chain" id="PRO_5007580899" description="Dystroglycan-type cadherin-like domain-containing protein" evidence="3">
    <location>
        <begin position="23"/>
        <end position="887"/>
    </location>
</feature>
<dbReference type="GeneID" id="63714264"/>
<dbReference type="Gene3D" id="2.60.40.10">
    <property type="entry name" value="Immunoglobulins"/>
    <property type="match status" value="3"/>
</dbReference>
<feature type="compositionally biased region" description="Polar residues" evidence="1">
    <location>
        <begin position="807"/>
        <end position="828"/>
    </location>
</feature>
<keyword evidence="6" id="KW-1185">Reference proteome</keyword>
<feature type="region of interest" description="Disordered" evidence="1">
    <location>
        <begin position="726"/>
        <end position="748"/>
    </location>
</feature>
<dbReference type="GO" id="GO:0016020">
    <property type="term" value="C:membrane"/>
    <property type="evidence" value="ECO:0007669"/>
    <property type="project" value="InterPro"/>
</dbReference>
<dbReference type="InterPro" id="IPR015919">
    <property type="entry name" value="Cadherin-like_sf"/>
</dbReference>
<keyword evidence="2" id="KW-0812">Transmembrane</keyword>
<accession>A0A151GTN4</accession>
<dbReference type="InterPro" id="IPR006644">
    <property type="entry name" value="Cadg"/>
</dbReference>
<organism evidence="5 6">
    <name type="scientific">Drechmeria coniospora</name>
    <name type="common">Nematophagous fungus</name>
    <name type="synonym">Meria coniospora</name>
    <dbReference type="NCBI Taxonomy" id="98403"/>
    <lineage>
        <taxon>Eukaryota</taxon>
        <taxon>Fungi</taxon>
        <taxon>Dikarya</taxon>
        <taxon>Ascomycota</taxon>
        <taxon>Pezizomycotina</taxon>
        <taxon>Sordariomycetes</taxon>
        <taxon>Hypocreomycetidae</taxon>
        <taxon>Hypocreales</taxon>
        <taxon>Ophiocordycipitaceae</taxon>
        <taxon>Drechmeria</taxon>
    </lineage>
</organism>
<sequence length="887" mass="94987">MAIMASLVATALLLFFARIASCVPAISFPFNAQLPSVARIDKSFSYSFSPYTFTSSSKMTYALGTHPSWLSIESGTRRLYGTPKDSAVDAGDVVGQPVDIIATDDTGSTTMSATIVVSRLSPPSVKVPMQSQIASFGKFSAPSSILANPSTPFTYTFSRGTFGTPEPNYYASSGNSSPLPAWIRFDAASLTFSGTTPPVESLVQPPQTFDFRLVASDVVGFSAASLSFSIVVGSNGSHTLTTDKPVIALNASRQTELAYDGVLNGVKLDGKQVVAAELNATTDGLPSWLAYDAQIGKLQGTPGPDDHSTNFTISFQDKFSDKLDVLVVLQVSSALFESTLDDIKVRPGSDFEVDLAKHFRNPNDVDIQVTSDPEQDWLKVDGLQLSGKVPDSAKDNFTITITASSKSSAVKETAGFGVIFLELEEATPTVTVAASTAVTKATQTQTSPVAESATDSHSGRLSTAQILLATIIPIIFITFLLILLACFFRRRRARQTYLSGKYRKNMPDSVPANLGAADSDHSVMSQVHVMKGGVGVHTERQLFRPGKEGYADGISPSSSRERSSVTLGSLSDPEMPRPLFAEAPGTITIRSIDQSESEVDRQSWVTVEVEGTATTVTGSNGSNTTFPGSPHQMLPMPRYLTESRTMSTLGDVSNFQPTPTIIPRKEKQSLGTHSIVTSSSAALPRGFESGQRKPVPEQGSTANWETIAESDAGGSVSVIRKPSKALLTSRTEDSKGWYDTDSSAESKDFETDMSFGSAENWRVIGSFRGVGTARQSASHKDLVHETPYRASRPGTGRTESDRPEALSPSTWRETGRSTGAQGERSMSSVPKHVMDEDQDEDADDGEAIINMSGGNGEPEPATHRTGWSREHSHHQRSDAGGSFSVFL</sequence>
<protein>
    <recommendedName>
        <fullName evidence="4">Dystroglycan-type cadherin-like domain-containing protein</fullName>
    </recommendedName>
</protein>
<feature type="region of interest" description="Disordered" evidence="1">
    <location>
        <begin position="773"/>
        <end position="887"/>
    </location>
</feature>
<evidence type="ECO:0000256" key="3">
    <source>
        <dbReference type="SAM" id="SignalP"/>
    </source>
</evidence>
<dbReference type="Proteomes" id="UP000076580">
    <property type="component" value="Chromosome 01"/>
</dbReference>
<evidence type="ECO:0000256" key="1">
    <source>
        <dbReference type="SAM" id="MobiDB-lite"/>
    </source>
</evidence>
<dbReference type="RefSeq" id="XP_040659836.1">
    <property type="nucleotide sequence ID" value="XM_040798953.1"/>
</dbReference>
<feature type="domain" description="Dystroglycan-type cadherin-like" evidence="4">
    <location>
        <begin position="28"/>
        <end position="124"/>
    </location>
</feature>
<dbReference type="SUPFAM" id="SSF49313">
    <property type="entry name" value="Cadherin-like"/>
    <property type="match status" value="3"/>
</dbReference>
<evidence type="ECO:0000313" key="5">
    <source>
        <dbReference type="EMBL" id="KYK60484.1"/>
    </source>
</evidence>
<dbReference type="SMART" id="SM00736">
    <property type="entry name" value="CADG"/>
    <property type="match status" value="2"/>
</dbReference>
<feature type="compositionally biased region" description="Basic and acidic residues" evidence="1">
    <location>
        <begin position="778"/>
        <end position="787"/>
    </location>
</feature>
<dbReference type="AlphaFoldDB" id="A0A151GTN4"/>
<dbReference type="InterPro" id="IPR013783">
    <property type="entry name" value="Ig-like_fold"/>
</dbReference>
<dbReference type="STRING" id="98403.A0A151GTN4"/>
<gene>
    <name evidence="5" type="ORF">DCS_01621</name>
</gene>
<feature type="compositionally biased region" description="Low complexity" evidence="1">
    <location>
        <begin position="614"/>
        <end position="625"/>
    </location>
</feature>
<name>A0A151GTN4_DRECN</name>
<keyword evidence="2" id="KW-1133">Transmembrane helix</keyword>
<dbReference type="GO" id="GO:0005509">
    <property type="term" value="F:calcium ion binding"/>
    <property type="evidence" value="ECO:0007669"/>
    <property type="project" value="InterPro"/>
</dbReference>
<dbReference type="EMBL" id="LAYC01000001">
    <property type="protein sequence ID" value="KYK60484.1"/>
    <property type="molecule type" value="Genomic_DNA"/>
</dbReference>
<dbReference type="InParanoid" id="A0A151GTN4"/>
<feature type="region of interest" description="Disordered" evidence="1">
    <location>
        <begin position="546"/>
        <end position="578"/>
    </location>
</feature>
<keyword evidence="3" id="KW-0732">Signal</keyword>
<evidence type="ECO:0000256" key="2">
    <source>
        <dbReference type="SAM" id="Phobius"/>
    </source>
</evidence>